<dbReference type="GO" id="GO:0006396">
    <property type="term" value="P:RNA processing"/>
    <property type="evidence" value="ECO:0007669"/>
    <property type="project" value="InterPro"/>
</dbReference>
<dbReference type="SUPFAM" id="SSF55315">
    <property type="entry name" value="L30e-like"/>
    <property type="match status" value="1"/>
</dbReference>
<keyword evidence="2 5" id="KW-0489">Methyltransferase</keyword>
<dbReference type="InterPro" id="IPR053888">
    <property type="entry name" value="MRM3-like_sub_bind"/>
</dbReference>
<dbReference type="Gene3D" id="3.40.1280.10">
    <property type="match status" value="1"/>
</dbReference>
<dbReference type="Proteomes" id="UP000824201">
    <property type="component" value="Unassembled WGS sequence"/>
</dbReference>
<comment type="similarity">
    <text evidence="1">Belongs to the class IV-like SAM-binding methyltransferase superfamily. RNA methyltransferase TrmH family.</text>
</comment>
<comment type="caution">
    <text evidence="5">The sequence shown here is derived from an EMBL/GenBank/DDBJ whole genome shotgun (WGS) entry which is preliminary data.</text>
</comment>
<dbReference type="InterPro" id="IPR051259">
    <property type="entry name" value="rRNA_Methyltransferase"/>
</dbReference>
<dbReference type="InterPro" id="IPR001537">
    <property type="entry name" value="SpoU_MeTrfase"/>
</dbReference>
<dbReference type="Pfam" id="PF00588">
    <property type="entry name" value="SpoU_methylase"/>
    <property type="match status" value="1"/>
</dbReference>
<dbReference type="InterPro" id="IPR029026">
    <property type="entry name" value="tRNA_m1G_MTases_N"/>
</dbReference>
<reference evidence="5" key="2">
    <citation type="journal article" date="2021" name="PeerJ">
        <title>Extensive microbial diversity within the chicken gut microbiome revealed by metagenomics and culture.</title>
        <authorList>
            <person name="Gilroy R."/>
            <person name="Ravi A."/>
            <person name="Getino M."/>
            <person name="Pursley I."/>
            <person name="Horton D.L."/>
            <person name="Alikhan N.F."/>
            <person name="Baker D."/>
            <person name="Gharbi K."/>
            <person name="Hall N."/>
            <person name="Watson M."/>
            <person name="Adriaenssens E.M."/>
            <person name="Foster-Nyarko E."/>
            <person name="Jarju S."/>
            <person name="Secka A."/>
            <person name="Antonio M."/>
            <person name="Oren A."/>
            <person name="Chaudhuri R.R."/>
            <person name="La Ragione R."/>
            <person name="Hildebrand F."/>
            <person name="Pallen M.J."/>
        </authorList>
    </citation>
    <scope>NUCLEOTIDE SEQUENCE</scope>
    <source>
        <strain evidence="5">ChiW13-3771</strain>
    </source>
</reference>
<dbReference type="GO" id="GO:0032259">
    <property type="term" value="P:methylation"/>
    <property type="evidence" value="ECO:0007669"/>
    <property type="project" value="UniProtKB-KW"/>
</dbReference>
<dbReference type="Gene3D" id="3.30.1330.30">
    <property type="match status" value="1"/>
</dbReference>
<reference evidence="5" key="1">
    <citation type="submission" date="2020-10" db="EMBL/GenBank/DDBJ databases">
        <authorList>
            <person name="Gilroy R."/>
        </authorList>
    </citation>
    <scope>NUCLEOTIDE SEQUENCE</scope>
    <source>
        <strain evidence="5">ChiW13-3771</strain>
    </source>
</reference>
<evidence type="ECO:0000313" key="5">
    <source>
        <dbReference type="EMBL" id="HIR88830.1"/>
    </source>
</evidence>
<dbReference type="Pfam" id="PF22435">
    <property type="entry name" value="MRM3-like_sub_bind"/>
    <property type="match status" value="1"/>
</dbReference>
<dbReference type="CDD" id="cd18095">
    <property type="entry name" value="SpoU-like_rRNA-MTase"/>
    <property type="match status" value="1"/>
</dbReference>
<dbReference type="GO" id="GO:0003723">
    <property type="term" value="F:RNA binding"/>
    <property type="evidence" value="ECO:0007669"/>
    <property type="project" value="InterPro"/>
</dbReference>
<dbReference type="InterPro" id="IPR013123">
    <property type="entry name" value="SpoU_subst-bd"/>
</dbReference>
<evidence type="ECO:0000313" key="6">
    <source>
        <dbReference type="Proteomes" id="UP000824201"/>
    </source>
</evidence>
<dbReference type="EMBL" id="DVHN01000101">
    <property type="protein sequence ID" value="HIR88830.1"/>
    <property type="molecule type" value="Genomic_DNA"/>
</dbReference>
<gene>
    <name evidence="5" type="ORF">IAC96_07770</name>
</gene>
<dbReference type="GO" id="GO:0008173">
    <property type="term" value="F:RNA methyltransferase activity"/>
    <property type="evidence" value="ECO:0007669"/>
    <property type="project" value="InterPro"/>
</dbReference>
<accession>A0A9D1JDI5</accession>
<evidence type="ECO:0000259" key="4">
    <source>
        <dbReference type="SMART" id="SM00967"/>
    </source>
</evidence>
<dbReference type="InterPro" id="IPR029064">
    <property type="entry name" value="Ribosomal_eL30-like_sf"/>
</dbReference>
<keyword evidence="3" id="KW-0808">Transferase</keyword>
<organism evidence="5 6">
    <name type="scientific">Candidatus Fimimorpha faecalis</name>
    <dbReference type="NCBI Taxonomy" id="2840824"/>
    <lineage>
        <taxon>Bacteria</taxon>
        <taxon>Bacillati</taxon>
        <taxon>Bacillota</taxon>
        <taxon>Clostridia</taxon>
        <taxon>Eubacteriales</taxon>
        <taxon>Candidatus Fimimorpha</taxon>
    </lineage>
</organism>
<name>A0A9D1JDI5_9FIRM</name>
<dbReference type="AlphaFoldDB" id="A0A9D1JDI5"/>
<evidence type="ECO:0000256" key="2">
    <source>
        <dbReference type="ARBA" id="ARBA00022603"/>
    </source>
</evidence>
<dbReference type="SMART" id="SM00967">
    <property type="entry name" value="SpoU_sub_bind"/>
    <property type="match status" value="1"/>
</dbReference>
<evidence type="ECO:0000256" key="1">
    <source>
        <dbReference type="ARBA" id="ARBA00007228"/>
    </source>
</evidence>
<dbReference type="GO" id="GO:0005737">
    <property type="term" value="C:cytoplasm"/>
    <property type="evidence" value="ECO:0007669"/>
    <property type="project" value="UniProtKB-ARBA"/>
</dbReference>
<dbReference type="PANTHER" id="PTHR43191">
    <property type="entry name" value="RRNA METHYLTRANSFERASE 3"/>
    <property type="match status" value="1"/>
</dbReference>
<protein>
    <submittedName>
        <fullName evidence="5">RNA methyltransferase</fullName>
    </submittedName>
</protein>
<dbReference type="SUPFAM" id="SSF75217">
    <property type="entry name" value="alpha/beta knot"/>
    <property type="match status" value="1"/>
</dbReference>
<evidence type="ECO:0000256" key="3">
    <source>
        <dbReference type="ARBA" id="ARBA00022679"/>
    </source>
</evidence>
<sequence>MNQKEKYVLQLQKKARQRKKDKVFIVEGMKMFQELPKERLLQTFVSESFLRSHGSLLQGISYEIVKDAVFADLSDTKTPQGILAIARQYEYKMEDLWQKKEPLLLVLDTIQDPGNLGTMFRAGEAAGISGVLMNQETVDIYNPKVIRSTMGSLYRVPFYYSNQLSEDIKKVKAQGIRLYAAHLKGSLSYDQSDYKGGTGFMIGNESRGLCKELGDMADSYIKIPMCGQVESLNAAIAASVLLFEAARQRRK</sequence>
<dbReference type="InterPro" id="IPR029028">
    <property type="entry name" value="Alpha/beta_knot_MTases"/>
</dbReference>
<proteinExistence type="inferred from homology"/>
<dbReference type="PANTHER" id="PTHR43191:SF2">
    <property type="entry name" value="RRNA METHYLTRANSFERASE 3, MITOCHONDRIAL"/>
    <property type="match status" value="1"/>
</dbReference>
<feature type="domain" description="RNA 2-O ribose methyltransferase substrate binding" evidence="4">
    <location>
        <begin position="25"/>
        <end position="92"/>
    </location>
</feature>